<feature type="coiled-coil region" evidence="1">
    <location>
        <begin position="50"/>
        <end position="204"/>
    </location>
</feature>
<evidence type="ECO:0000256" key="1">
    <source>
        <dbReference type="SAM" id="Coils"/>
    </source>
</evidence>
<protein>
    <submittedName>
        <fullName evidence="2">Uncharacterized protein</fullName>
    </submittedName>
</protein>
<dbReference type="SUPFAM" id="SSF57997">
    <property type="entry name" value="Tropomyosin"/>
    <property type="match status" value="1"/>
</dbReference>
<organism evidence="2 3">
    <name type="scientific">Podospora didyma</name>
    <dbReference type="NCBI Taxonomy" id="330526"/>
    <lineage>
        <taxon>Eukaryota</taxon>
        <taxon>Fungi</taxon>
        <taxon>Dikarya</taxon>
        <taxon>Ascomycota</taxon>
        <taxon>Pezizomycotina</taxon>
        <taxon>Sordariomycetes</taxon>
        <taxon>Sordariomycetidae</taxon>
        <taxon>Sordariales</taxon>
        <taxon>Podosporaceae</taxon>
        <taxon>Podospora</taxon>
    </lineage>
</organism>
<gene>
    <name evidence="2" type="ORF">B0H63DRAFT_160606</name>
</gene>
<name>A0AAE0NTV7_9PEZI</name>
<dbReference type="AlphaFoldDB" id="A0AAE0NTV7"/>
<keyword evidence="3" id="KW-1185">Reference proteome</keyword>
<evidence type="ECO:0000313" key="2">
    <source>
        <dbReference type="EMBL" id="KAK3387582.1"/>
    </source>
</evidence>
<reference evidence="2" key="2">
    <citation type="submission" date="2023-06" db="EMBL/GenBank/DDBJ databases">
        <authorList>
            <consortium name="Lawrence Berkeley National Laboratory"/>
            <person name="Haridas S."/>
            <person name="Hensen N."/>
            <person name="Bonometti L."/>
            <person name="Westerberg I."/>
            <person name="Brannstrom I.O."/>
            <person name="Guillou S."/>
            <person name="Cros-Aarteil S."/>
            <person name="Calhoun S."/>
            <person name="Kuo A."/>
            <person name="Mondo S."/>
            <person name="Pangilinan J."/>
            <person name="Riley R."/>
            <person name="LaButti K."/>
            <person name="Andreopoulos B."/>
            <person name="Lipzen A."/>
            <person name="Chen C."/>
            <person name="Yanf M."/>
            <person name="Daum C."/>
            <person name="Ng V."/>
            <person name="Clum A."/>
            <person name="Steindorff A."/>
            <person name="Ohm R."/>
            <person name="Martin F."/>
            <person name="Silar P."/>
            <person name="Natvig D."/>
            <person name="Lalanne C."/>
            <person name="Gautier V."/>
            <person name="Ament-velasquez S.L."/>
            <person name="Kruys A."/>
            <person name="Hutchinson M.I."/>
            <person name="Powell A.J."/>
            <person name="Barry K."/>
            <person name="Miller A.N."/>
            <person name="Grigoriev I.V."/>
            <person name="Debuchy R."/>
            <person name="Gladieux P."/>
            <person name="Thoren M.H."/>
            <person name="Johannesson H."/>
        </authorList>
    </citation>
    <scope>NUCLEOTIDE SEQUENCE</scope>
    <source>
        <strain evidence="2">CBS 232.78</strain>
    </source>
</reference>
<dbReference type="Proteomes" id="UP001285441">
    <property type="component" value="Unassembled WGS sequence"/>
</dbReference>
<accession>A0AAE0NTV7</accession>
<evidence type="ECO:0000313" key="3">
    <source>
        <dbReference type="Proteomes" id="UP001285441"/>
    </source>
</evidence>
<proteinExistence type="predicted"/>
<dbReference type="Gene3D" id="1.10.287.1490">
    <property type="match status" value="1"/>
</dbReference>
<comment type="caution">
    <text evidence="2">The sequence shown here is derived from an EMBL/GenBank/DDBJ whole genome shotgun (WGS) entry which is preliminary data.</text>
</comment>
<reference evidence="2" key="1">
    <citation type="journal article" date="2023" name="Mol. Phylogenet. Evol.">
        <title>Genome-scale phylogeny and comparative genomics of the fungal order Sordariales.</title>
        <authorList>
            <person name="Hensen N."/>
            <person name="Bonometti L."/>
            <person name="Westerberg I."/>
            <person name="Brannstrom I.O."/>
            <person name="Guillou S."/>
            <person name="Cros-Aarteil S."/>
            <person name="Calhoun S."/>
            <person name="Haridas S."/>
            <person name="Kuo A."/>
            <person name="Mondo S."/>
            <person name="Pangilinan J."/>
            <person name="Riley R."/>
            <person name="LaButti K."/>
            <person name="Andreopoulos B."/>
            <person name="Lipzen A."/>
            <person name="Chen C."/>
            <person name="Yan M."/>
            <person name="Daum C."/>
            <person name="Ng V."/>
            <person name="Clum A."/>
            <person name="Steindorff A."/>
            <person name="Ohm R.A."/>
            <person name="Martin F."/>
            <person name="Silar P."/>
            <person name="Natvig D.O."/>
            <person name="Lalanne C."/>
            <person name="Gautier V."/>
            <person name="Ament-Velasquez S.L."/>
            <person name="Kruys A."/>
            <person name="Hutchinson M.I."/>
            <person name="Powell A.J."/>
            <person name="Barry K."/>
            <person name="Miller A.N."/>
            <person name="Grigoriev I.V."/>
            <person name="Debuchy R."/>
            <person name="Gladieux P."/>
            <person name="Hiltunen Thoren M."/>
            <person name="Johannesson H."/>
        </authorList>
    </citation>
    <scope>NUCLEOTIDE SEQUENCE</scope>
    <source>
        <strain evidence="2">CBS 232.78</strain>
    </source>
</reference>
<dbReference type="EMBL" id="JAULSW010000003">
    <property type="protein sequence ID" value="KAK3387582.1"/>
    <property type="molecule type" value="Genomic_DNA"/>
</dbReference>
<keyword evidence="1" id="KW-0175">Coiled coil</keyword>
<sequence length="211" mass="25383">MPGHRVFIETNRASSPEFILRTKSPRPYHQTEKKRVFIIENNAAEMHSSRDAVHRENHVLKAELRDKENELRQNHLWVQQLQHENQELRRSLDSTSDVDARKELKTRELKKKNARLETDNDTLKARIRDLARQLKDSVENRAQNFKAQVDVLRQDVNDWRRRYDDLERRYKLLGRNLDAHVEDNARLKAENDILKRQVDIYERRNRRTSGF</sequence>